<evidence type="ECO:0000313" key="5">
    <source>
        <dbReference type="EMBL" id="MDQ0436704.1"/>
    </source>
</evidence>
<proteinExistence type="inferred from homology"/>
<organism evidence="5 6">
    <name type="scientific">Kaistia dalseonensis</name>
    <dbReference type="NCBI Taxonomy" id="410840"/>
    <lineage>
        <taxon>Bacteria</taxon>
        <taxon>Pseudomonadati</taxon>
        <taxon>Pseudomonadota</taxon>
        <taxon>Alphaproteobacteria</taxon>
        <taxon>Hyphomicrobiales</taxon>
        <taxon>Kaistiaceae</taxon>
        <taxon>Kaistia</taxon>
    </lineage>
</organism>
<dbReference type="Proteomes" id="UP001241603">
    <property type="component" value="Unassembled WGS sequence"/>
</dbReference>
<accession>A0ABU0H329</accession>
<comment type="caution">
    <text evidence="5">The sequence shown here is derived from an EMBL/GenBank/DDBJ whole genome shotgun (WGS) entry which is preliminary data.</text>
</comment>
<comment type="similarity">
    <text evidence="1">Belongs to the bacterial sugar transferase family.</text>
</comment>
<name>A0ABU0H329_9HYPH</name>
<protein>
    <submittedName>
        <fullName evidence="5">Colanic acid biosynthesis UDP-glucose lipid carrier transferase</fullName>
    </submittedName>
</protein>
<keyword evidence="3" id="KW-0472">Membrane</keyword>
<keyword evidence="6" id="KW-1185">Reference proteome</keyword>
<keyword evidence="3" id="KW-0812">Transmembrane</keyword>
<dbReference type="EMBL" id="JAUSVO010000001">
    <property type="protein sequence ID" value="MDQ0436704.1"/>
    <property type="molecule type" value="Genomic_DNA"/>
</dbReference>
<feature type="domain" description="Bacterial sugar transferase" evidence="4">
    <location>
        <begin position="53"/>
        <end position="237"/>
    </location>
</feature>
<dbReference type="InterPro" id="IPR003362">
    <property type="entry name" value="Bact_transf"/>
</dbReference>
<dbReference type="PANTHER" id="PTHR30576:SF0">
    <property type="entry name" value="UNDECAPRENYL-PHOSPHATE N-ACETYLGALACTOSAMINYL 1-PHOSPHATE TRANSFERASE-RELATED"/>
    <property type="match status" value="1"/>
</dbReference>
<evidence type="ECO:0000313" key="6">
    <source>
        <dbReference type="Proteomes" id="UP001241603"/>
    </source>
</evidence>
<dbReference type="Pfam" id="PF02397">
    <property type="entry name" value="Bac_transf"/>
    <property type="match status" value="1"/>
</dbReference>
<keyword evidence="2" id="KW-0270">Exopolysaccharide synthesis</keyword>
<dbReference type="PANTHER" id="PTHR30576">
    <property type="entry name" value="COLANIC BIOSYNTHESIS UDP-GLUCOSE LIPID CARRIER TRANSFERASE"/>
    <property type="match status" value="1"/>
</dbReference>
<dbReference type="RefSeq" id="WP_266347592.1">
    <property type="nucleotide sequence ID" value="NZ_JAPKNG010000001.1"/>
</dbReference>
<keyword evidence="3" id="KW-1133">Transmembrane helix</keyword>
<sequence>MFFDDSARALIAETSGIASFAPAGRGEPDRLIGSSENSRLAFRAQHINESRLKRLIDIAGSVALLIAFAPVMLMIAIAIRMETPGPVFFRQKRYGVGRDVFTLMKFRSMTVMESQGAFRQVSAGDKRITRVGAFLRRSSLDELPQLINVLKGEMSLVGPRPHAPAMDDAFGGTIRNYLDRHLVRPGLTGLAQIEGHRGPTDALDKIEKRLRCDRAYIRRWSPFYDIKILLLTPLRLLSPNAF</sequence>
<reference evidence="5 6" key="1">
    <citation type="submission" date="2023-07" db="EMBL/GenBank/DDBJ databases">
        <title>Genomic Encyclopedia of Type Strains, Phase IV (KMG-IV): sequencing the most valuable type-strain genomes for metagenomic binning, comparative biology and taxonomic classification.</title>
        <authorList>
            <person name="Goeker M."/>
        </authorList>
    </citation>
    <scope>NUCLEOTIDE SEQUENCE [LARGE SCALE GENOMIC DNA]</scope>
    <source>
        <strain evidence="5 6">B6-8</strain>
    </source>
</reference>
<evidence type="ECO:0000256" key="1">
    <source>
        <dbReference type="ARBA" id="ARBA00006464"/>
    </source>
</evidence>
<gene>
    <name evidence="5" type="ORF">QO014_001074</name>
</gene>
<evidence type="ECO:0000256" key="2">
    <source>
        <dbReference type="ARBA" id="ARBA00023169"/>
    </source>
</evidence>
<keyword evidence="5" id="KW-0808">Transferase</keyword>
<evidence type="ECO:0000259" key="4">
    <source>
        <dbReference type="Pfam" id="PF02397"/>
    </source>
</evidence>
<evidence type="ECO:0000256" key="3">
    <source>
        <dbReference type="SAM" id="Phobius"/>
    </source>
</evidence>
<dbReference type="GO" id="GO:0016740">
    <property type="term" value="F:transferase activity"/>
    <property type="evidence" value="ECO:0007669"/>
    <property type="project" value="UniProtKB-KW"/>
</dbReference>
<feature type="transmembrane region" description="Helical" evidence="3">
    <location>
        <begin position="55"/>
        <end position="79"/>
    </location>
</feature>